<gene>
    <name evidence="3" type="ORF">VITISV_038905</name>
</gene>
<evidence type="ECO:0000256" key="1">
    <source>
        <dbReference type="SAM" id="MobiDB-lite"/>
    </source>
</evidence>
<protein>
    <recommendedName>
        <fullName evidence="2">DUF7588 domain-containing protein</fullName>
    </recommendedName>
</protein>
<organism evidence="3">
    <name type="scientific">Vitis vinifera</name>
    <name type="common">Grape</name>
    <dbReference type="NCBI Taxonomy" id="29760"/>
    <lineage>
        <taxon>Eukaryota</taxon>
        <taxon>Viridiplantae</taxon>
        <taxon>Streptophyta</taxon>
        <taxon>Embryophyta</taxon>
        <taxon>Tracheophyta</taxon>
        <taxon>Spermatophyta</taxon>
        <taxon>Magnoliopsida</taxon>
        <taxon>eudicotyledons</taxon>
        <taxon>Gunneridae</taxon>
        <taxon>Pentapetalae</taxon>
        <taxon>rosids</taxon>
        <taxon>Vitales</taxon>
        <taxon>Vitaceae</taxon>
        <taxon>Viteae</taxon>
        <taxon>Vitis</taxon>
    </lineage>
</organism>
<name>A5BPA9_VITVI</name>
<evidence type="ECO:0000259" key="2">
    <source>
        <dbReference type="Pfam" id="PF24496"/>
    </source>
</evidence>
<dbReference type="CDD" id="cd00303">
    <property type="entry name" value="retropepsin_like"/>
    <property type="match status" value="1"/>
</dbReference>
<dbReference type="InterPro" id="IPR056010">
    <property type="entry name" value="DUF7588"/>
</dbReference>
<accession>A5BPA9</accession>
<feature type="compositionally biased region" description="Low complexity" evidence="1">
    <location>
        <begin position="105"/>
        <end position="116"/>
    </location>
</feature>
<dbReference type="AlphaFoldDB" id="A5BPA9"/>
<feature type="region of interest" description="Disordered" evidence="1">
    <location>
        <begin position="87"/>
        <end position="121"/>
    </location>
</feature>
<sequence length="519" mass="60059">MSPSYSQMINTISISDEDFEINKDLLRKDFYFEVNKQRKDRFFSTVPKDIRTLYQEEFYAYLRQEKKNIKFWIWFELFKQEEYPNYSNSESRIDSDNEDDINQLDSSGEVSSQSSSDQEECIKESSQVNDDETDVVLNTVSKVIFQRWEVSFSIVVKDKFVFDIIALIDSGAIENCLQEGLVPIPLCEETNQTLFGANGKRPAIKYKLIDVHIRNHDICIKQTFILVKDLKEKALLGIPFLSYIYPMWVDNQGIRTKLFDKEILFEFANPIVGITPCDQEINLVGLDVPPKILGENSIPNYSTREICRVHETMAPKKNTQAPNSQKSQSSQALFPHKMLWSQQVELEEEARLHSSNPMPNKMMTLYYDPSDPANPIKATQYPIISGSQTFKQVTKTNPSKKELASSSSFLNKQIVVAANPTPLSAKSRYWQNDLNQPLLVIEREFFSENLREIAVKAFHQNFHYPSSDLLKTREFYEAILVEIGSVKIKHNADKFINLGFAFSREFSEPSKPTFFNYWD</sequence>
<dbReference type="Pfam" id="PF24496">
    <property type="entry name" value="DUF7588"/>
    <property type="match status" value="1"/>
</dbReference>
<dbReference type="EMBL" id="AM466409">
    <property type="protein sequence ID" value="CAN68157.1"/>
    <property type="molecule type" value="Genomic_DNA"/>
</dbReference>
<proteinExistence type="predicted"/>
<reference evidence="3" key="1">
    <citation type="journal article" date="2007" name="PLoS ONE">
        <title>The first genome sequence of an elite grapevine cultivar (Pinot noir Vitis vinifera L.): coping with a highly heterozygous genome.</title>
        <authorList>
            <person name="Velasco R."/>
            <person name="Zharkikh A."/>
            <person name="Troggio M."/>
            <person name="Cartwright D.A."/>
            <person name="Cestaro A."/>
            <person name="Pruss D."/>
            <person name="Pindo M."/>
            <person name="FitzGerald L.M."/>
            <person name="Vezzulli S."/>
            <person name="Reid J."/>
            <person name="Malacarne G."/>
            <person name="Iliev D."/>
            <person name="Coppola G."/>
            <person name="Wardell B."/>
            <person name="Micheletti D."/>
            <person name="Macalma T."/>
            <person name="Facci M."/>
            <person name="Mitchell J.T."/>
            <person name="Perazzolli M."/>
            <person name="Eldredge G."/>
            <person name="Gatto P."/>
            <person name="Oyzerski R."/>
            <person name="Moretto M."/>
            <person name="Gutin N."/>
            <person name="Stefanini M."/>
            <person name="Chen Y."/>
            <person name="Segala C."/>
            <person name="Davenport C."/>
            <person name="Dematte L."/>
            <person name="Mraz A."/>
            <person name="Battilana J."/>
            <person name="Stormo K."/>
            <person name="Costa F."/>
            <person name="Tao Q."/>
            <person name="Si-Ammour A."/>
            <person name="Harkins T."/>
            <person name="Lackey A."/>
            <person name="Perbost C."/>
            <person name="Taillon B."/>
            <person name="Stella A."/>
            <person name="Solovyev V."/>
            <person name="Fawcett J.A."/>
            <person name="Sterck L."/>
            <person name="Vandepoele K."/>
            <person name="Grando S.M."/>
            <person name="Toppo S."/>
            <person name="Moser C."/>
            <person name="Lanchbury J."/>
            <person name="Bogden R."/>
            <person name="Skolnick M."/>
            <person name="Sgaramella V."/>
            <person name="Bhatnagar S.K."/>
            <person name="Fontana P."/>
            <person name="Gutin A."/>
            <person name="Van de Peer Y."/>
            <person name="Salamini F."/>
            <person name="Viola R."/>
        </authorList>
    </citation>
    <scope>NUCLEOTIDE SEQUENCE</scope>
</reference>
<feature type="domain" description="DUF7588" evidence="2">
    <location>
        <begin position="23"/>
        <end position="83"/>
    </location>
</feature>
<evidence type="ECO:0000313" key="3">
    <source>
        <dbReference type="EMBL" id="CAN68157.1"/>
    </source>
</evidence>